<evidence type="ECO:0000313" key="1">
    <source>
        <dbReference type="EMBL" id="KAK1126854.1"/>
    </source>
</evidence>
<sequence length="58" mass="6902">MNERENRREIIKIPVSRAIFSAHRGGNEAAASCEKEKSREERRKIMEEGVFIVWRRLM</sequence>
<dbReference type="AlphaFoldDB" id="A0AA40FWU9"/>
<accession>A0AA40FWU9</accession>
<protein>
    <submittedName>
        <fullName evidence="1">Uncharacterized protein</fullName>
    </submittedName>
</protein>
<comment type="caution">
    <text evidence="1">The sequence shown here is derived from an EMBL/GenBank/DDBJ whole genome shotgun (WGS) entry which is preliminary data.</text>
</comment>
<dbReference type="EMBL" id="JAHYIQ010000013">
    <property type="protein sequence ID" value="KAK1126854.1"/>
    <property type="molecule type" value="Genomic_DNA"/>
</dbReference>
<gene>
    <name evidence="1" type="ORF">K0M31_004475</name>
</gene>
<reference evidence="1" key="1">
    <citation type="submission" date="2021-10" db="EMBL/GenBank/DDBJ databases">
        <title>Melipona bicolor Genome sequencing and assembly.</title>
        <authorList>
            <person name="Araujo N.S."/>
            <person name="Arias M.C."/>
        </authorList>
    </citation>
    <scope>NUCLEOTIDE SEQUENCE</scope>
    <source>
        <strain evidence="1">USP_2M_L1-L4_2017</strain>
        <tissue evidence="1">Whole body</tissue>
    </source>
</reference>
<dbReference type="Proteomes" id="UP001177670">
    <property type="component" value="Unassembled WGS sequence"/>
</dbReference>
<name>A0AA40FWU9_9HYME</name>
<organism evidence="1 2">
    <name type="scientific">Melipona bicolor</name>
    <dbReference type="NCBI Taxonomy" id="60889"/>
    <lineage>
        <taxon>Eukaryota</taxon>
        <taxon>Metazoa</taxon>
        <taxon>Ecdysozoa</taxon>
        <taxon>Arthropoda</taxon>
        <taxon>Hexapoda</taxon>
        <taxon>Insecta</taxon>
        <taxon>Pterygota</taxon>
        <taxon>Neoptera</taxon>
        <taxon>Endopterygota</taxon>
        <taxon>Hymenoptera</taxon>
        <taxon>Apocrita</taxon>
        <taxon>Aculeata</taxon>
        <taxon>Apoidea</taxon>
        <taxon>Anthophila</taxon>
        <taxon>Apidae</taxon>
        <taxon>Melipona</taxon>
    </lineage>
</organism>
<proteinExistence type="predicted"/>
<evidence type="ECO:0000313" key="2">
    <source>
        <dbReference type="Proteomes" id="UP001177670"/>
    </source>
</evidence>
<keyword evidence="2" id="KW-1185">Reference proteome</keyword>